<reference evidence="1 2" key="1">
    <citation type="submission" date="2016-04" db="EMBL/GenBank/DDBJ databases">
        <title>The genome of Intoshia linei affirms orthonectids as highly simplified spiralians.</title>
        <authorList>
            <person name="Mikhailov K.V."/>
            <person name="Slusarev G.S."/>
            <person name="Nikitin M.A."/>
            <person name="Logacheva M.D."/>
            <person name="Penin A."/>
            <person name="Aleoshin V."/>
            <person name="Panchin Y.V."/>
        </authorList>
    </citation>
    <scope>NUCLEOTIDE SEQUENCE [LARGE SCALE GENOMIC DNA]</scope>
    <source>
        <strain evidence="1">Intl2013</strain>
        <tissue evidence="1">Whole animal</tissue>
    </source>
</reference>
<evidence type="ECO:0000313" key="2">
    <source>
        <dbReference type="Proteomes" id="UP000078046"/>
    </source>
</evidence>
<keyword evidence="2" id="KW-1185">Reference proteome</keyword>
<name>A0A177AVC9_9BILA</name>
<gene>
    <name evidence="1" type="ORF">A3Q56_06928</name>
</gene>
<evidence type="ECO:0000313" key="1">
    <source>
        <dbReference type="EMBL" id="OAF65343.1"/>
    </source>
</evidence>
<comment type="caution">
    <text evidence="1">The sequence shown here is derived from an EMBL/GenBank/DDBJ whole genome shotgun (WGS) entry which is preliminary data.</text>
</comment>
<proteinExistence type="predicted"/>
<sequence>MTFCDIHPRCPLKIVWSSNLIKKPVRFYKNYGNYYQIKFIELDMPNLLEYMIYQKNQNFKDCTLYLLHYDTNAMMDYFDLFSFFRNPIIFTLISHKYIYYNKQNSLSLTVSNREIAQIIGKFLISNKADNIATYRTVGFYESCLHQSLVNVVNSNKVPLLKIGYNILEGSNHYLENDGMKVLIVIIRQDSEKLLRTLETIDPNCEIVLIFTDSFSMNWRVTNTCRETYYVTTKYLDLHNSGQFHTINSNLFESILSSYCNISEKNMNNYHYFDKNILKIITSQYGEIYSKNMKIINYKRKRKMAQNIMVYDLKVAKFASKNSEMFRNYYCKPICLDHQEKVYDFRNVCYVCR</sequence>
<dbReference type="AlphaFoldDB" id="A0A177AVC9"/>
<dbReference type="Proteomes" id="UP000078046">
    <property type="component" value="Unassembled WGS sequence"/>
</dbReference>
<feature type="non-terminal residue" evidence="1">
    <location>
        <position position="352"/>
    </location>
</feature>
<organism evidence="1 2">
    <name type="scientific">Intoshia linei</name>
    <dbReference type="NCBI Taxonomy" id="1819745"/>
    <lineage>
        <taxon>Eukaryota</taxon>
        <taxon>Metazoa</taxon>
        <taxon>Spiralia</taxon>
        <taxon>Lophotrochozoa</taxon>
        <taxon>Mesozoa</taxon>
        <taxon>Orthonectida</taxon>
        <taxon>Rhopaluridae</taxon>
        <taxon>Intoshia</taxon>
    </lineage>
</organism>
<accession>A0A177AVC9</accession>
<protein>
    <submittedName>
        <fullName evidence="1">Uncharacterized protein</fullName>
    </submittedName>
</protein>
<dbReference type="EMBL" id="LWCA01001339">
    <property type="protein sequence ID" value="OAF65343.1"/>
    <property type="molecule type" value="Genomic_DNA"/>
</dbReference>